<dbReference type="EnsemblPlants" id="KEH26276">
    <property type="protein sequence ID" value="KEH26276"/>
    <property type="gene ID" value="MTR_6g049130"/>
</dbReference>
<evidence type="ECO:0008006" key="5">
    <source>
        <dbReference type="Google" id="ProtNLM"/>
    </source>
</evidence>
<keyword evidence="4" id="KW-1185">Reference proteome</keyword>
<organism evidence="2 4">
    <name type="scientific">Medicago truncatula</name>
    <name type="common">Barrel medic</name>
    <name type="synonym">Medicago tribuloides</name>
    <dbReference type="NCBI Taxonomy" id="3880"/>
    <lineage>
        <taxon>Eukaryota</taxon>
        <taxon>Viridiplantae</taxon>
        <taxon>Streptophyta</taxon>
        <taxon>Embryophyta</taxon>
        <taxon>Tracheophyta</taxon>
        <taxon>Spermatophyta</taxon>
        <taxon>Magnoliopsida</taxon>
        <taxon>eudicotyledons</taxon>
        <taxon>Gunneridae</taxon>
        <taxon>Pentapetalae</taxon>
        <taxon>rosids</taxon>
        <taxon>fabids</taxon>
        <taxon>Fabales</taxon>
        <taxon>Fabaceae</taxon>
        <taxon>Papilionoideae</taxon>
        <taxon>50 kb inversion clade</taxon>
        <taxon>NPAAA clade</taxon>
        <taxon>Hologalegina</taxon>
        <taxon>IRL clade</taxon>
        <taxon>Trifolieae</taxon>
        <taxon>Medicago</taxon>
    </lineage>
</organism>
<name>A0A072UA31_MEDTR</name>
<reference evidence="2 4" key="1">
    <citation type="journal article" date="2011" name="Nature">
        <title>The Medicago genome provides insight into the evolution of rhizobial symbioses.</title>
        <authorList>
            <person name="Young N.D."/>
            <person name="Debelle F."/>
            <person name="Oldroyd G.E."/>
            <person name="Geurts R."/>
            <person name="Cannon S.B."/>
            <person name="Udvardi M.K."/>
            <person name="Benedito V.A."/>
            <person name="Mayer K.F."/>
            <person name="Gouzy J."/>
            <person name="Schoof H."/>
            <person name="Van de Peer Y."/>
            <person name="Proost S."/>
            <person name="Cook D.R."/>
            <person name="Meyers B.C."/>
            <person name="Spannagl M."/>
            <person name="Cheung F."/>
            <person name="De Mita S."/>
            <person name="Krishnakumar V."/>
            <person name="Gundlach H."/>
            <person name="Zhou S."/>
            <person name="Mudge J."/>
            <person name="Bharti A.K."/>
            <person name="Murray J.D."/>
            <person name="Naoumkina M.A."/>
            <person name="Rosen B."/>
            <person name="Silverstein K.A."/>
            <person name="Tang H."/>
            <person name="Rombauts S."/>
            <person name="Zhao P.X."/>
            <person name="Zhou P."/>
            <person name="Barbe V."/>
            <person name="Bardou P."/>
            <person name="Bechner M."/>
            <person name="Bellec A."/>
            <person name="Berger A."/>
            <person name="Berges H."/>
            <person name="Bidwell S."/>
            <person name="Bisseling T."/>
            <person name="Choisne N."/>
            <person name="Couloux A."/>
            <person name="Denny R."/>
            <person name="Deshpande S."/>
            <person name="Dai X."/>
            <person name="Doyle J.J."/>
            <person name="Dudez A.M."/>
            <person name="Farmer A.D."/>
            <person name="Fouteau S."/>
            <person name="Franken C."/>
            <person name="Gibelin C."/>
            <person name="Gish J."/>
            <person name="Goldstein S."/>
            <person name="Gonzalez A.J."/>
            <person name="Green P.J."/>
            <person name="Hallab A."/>
            <person name="Hartog M."/>
            <person name="Hua A."/>
            <person name="Humphray S.J."/>
            <person name="Jeong D.H."/>
            <person name="Jing Y."/>
            <person name="Jocker A."/>
            <person name="Kenton S.M."/>
            <person name="Kim D.J."/>
            <person name="Klee K."/>
            <person name="Lai H."/>
            <person name="Lang C."/>
            <person name="Lin S."/>
            <person name="Macmil S.L."/>
            <person name="Magdelenat G."/>
            <person name="Matthews L."/>
            <person name="McCorrison J."/>
            <person name="Monaghan E.L."/>
            <person name="Mun J.H."/>
            <person name="Najar F.Z."/>
            <person name="Nicholson C."/>
            <person name="Noirot C."/>
            <person name="O'Bleness M."/>
            <person name="Paule C.R."/>
            <person name="Poulain J."/>
            <person name="Prion F."/>
            <person name="Qin B."/>
            <person name="Qu C."/>
            <person name="Retzel E.F."/>
            <person name="Riddle C."/>
            <person name="Sallet E."/>
            <person name="Samain S."/>
            <person name="Samson N."/>
            <person name="Sanders I."/>
            <person name="Saurat O."/>
            <person name="Scarpelli C."/>
            <person name="Schiex T."/>
            <person name="Segurens B."/>
            <person name="Severin A.J."/>
            <person name="Sherrier D.J."/>
            <person name="Shi R."/>
            <person name="Sims S."/>
            <person name="Singer S.R."/>
            <person name="Sinharoy S."/>
            <person name="Sterck L."/>
            <person name="Viollet A."/>
            <person name="Wang B.B."/>
            <person name="Wang K."/>
            <person name="Wang M."/>
            <person name="Wang X."/>
            <person name="Warfsmann J."/>
            <person name="Weissenbach J."/>
            <person name="White D.D."/>
            <person name="White J.D."/>
            <person name="Wiley G.B."/>
            <person name="Wincker P."/>
            <person name="Xing Y."/>
            <person name="Yang L."/>
            <person name="Yao Z."/>
            <person name="Ying F."/>
            <person name="Zhai J."/>
            <person name="Zhou L."/>
            <person name="Zuber A."/>
            <person name="Denarie J."/>
            <person name="Dixon R.A."/>
            <person name="May G.D."/>
            <person name="Schwartz D.C."/>
            <person name="Rogers J."/>
            <person name="Quetier F."/>
            <person name="Town C.D."/>
            <person name="Roe B.A."/>
        </authorList>
    </citation>
    <scope>NUCLEOTIDE SEQUENCE [LARGE SCALE GENOMIC DNA]</scope>
    <source>
        <strain evidence="2">A17</strain>
        <strain evidence="3 4">cv. Jemalong A17</strain>
    </source>
</reference>
<evidence type="ECO:0000313" key="2">
    <source>
        <dbReference type="EMBL" id="KEH26276.1"/>
    </source>
</evidence>
<evidence type="ECO:0000256" key="1">
    <source>
        <dbReference type="SAM" id="MobiDB-lite"/>
    </source>
</evidence>
<dbReference type="PANTHER" id="PTHR31286:SF176">
    <property type="entry name" value="DUF4283 DOMAIN PROTEIN"/>
    <property type="match status" value="1"/>
</dbReference>
<proteinExistence type="predicted"/>
<sequence>MNTFNITWKFLIDHTPDPKPTENQSSVPTMNPKHNPKTNPTKNTSNNSGKCLDETNNTSNNITKPSIAVQKQEKTFAQAVTNLCDIPSYQLPQPILKGDNFSFEIPEDDYDDGMTACKFNLYARVIWPKGSTPLIVHALCSKLATMWKDMSQWGIYTRSIAAWNLNPGIMKLFSWIGDFCPNLQNTTSAQVWLRIHGLAQEYWRYGFRHKSVIFRPPPTILTNSCLAIRQRTFGHYARVLVDMDMSQTLRYKVLVERKGYAFFVELDYEYLPDFDTHCRKKNATGNAGTSGTKGIENIPKRNMFEVSEFVYDTQQNAYDIEKEGNEHIDAEDEHTDEVNEENENAKDVTPRFPNIKISNI</sequence>
<gene>
    <name evidence="2" type="ordered locus">MTR_6g049130</name>
</gene>
<evidence type="ECO:0000313" key="3">
    <source>
        <dbReference type="EnsemblPlants" id="KEH26276"/>
    </source>
</evidence>
<reference evidence="3" key="3">
    <citation type="submission" date="2015-04" db="UniProtKB">
        <authorList>
            <consortium name="EnsemblPlants"/>
        </authorList>
    </citation>
    <scope>IDENTIFICATION</scope>
    <source>
        <strain evidence="3">cv. Jemalong A17</strain>
    </source>
</reference>
<reference evidence="2 4" key="2">
    <citation type="journal article" date="2014" name="BMC Genomics">
        <title>An improved genome release (version Mt4.0) for the model legume Medicago truncatula.</title>
        <authorList>
            <person name="Tang H."/>
            <person name="Krishnakumar V."/>
            <person name="Bidwell S."/>
            <person name="Rosen B."/>
            <person name="Chan A."/>
            <person name="Zhou S."/>
            <person name="Gentzbittel L."/>
            <person name="Childs K.L."/>
            <person name="Yandell M."/>
            <person name="Gundlach H."/>
            <person name="Mayer K.F."/>
            <person name="Schwartz D.C."/>
            <person name="Town C.D."/>
        </authorList>
    </citation>
    <scope>GENOME REANNOTATION</scope>
    <source>
        <strain evidence="2">A17</strain>
        <strain evidence="3 4">cv. Jemalong A17</strain>
    </source>
</reference>
<dbReference type="Proteomes" id="UP000002051">
    <property type="component" value="Chromosome 6"/>
</dbReference>
<dbReference type="HOGENOM" id="CLU_770237_0_0_1"/>
<dbReference type="AlphaFoldDB" id="A0A072UA31"/>
<protein>
    <recommendedName>
        <fullName evidence="5">DUF4283 domain protein</fullName>
    </recommendedName>
</protein>
<feature type="compositionally biased region" description="Low complexity" evidence="1">
    <location>
        <begin position="28"/>
        <end position="50"/>
    </location>
</feature>
<dbReference type="PANTHER" id="PTHR31286">
    <property type="entry name" value="GLYCINE-RICH CELL WALL STRUCTURAL PROTEIN 1.8-LIKE"/>
    <property type="match status" value="1"/>
</dbReference>
<accession>A0A072UA31</accession>
<evidence type="ECO:0000313" key="4">
    <source>
        <dbReference type="Proteomes" id="UP000002051"/>
    </source>
</evidence>
<feature type="compositionally biased region" description="Acidic residues" evidence="1">
    <location>
        <begin position="330"/>
        <end position="342"/>
    </location>
</feature>
<feature type="region of interest" description="Disordered" evidence="1">
    <location>
        <begin position="12"/>
        <end position="59"/>
    </location>
</feature>
<dbReference type="InterPro" id="IPR040256">
    <property type="entry name" value="At4g02000-like"/>
</dbReference>
<dbReference type="EMBL" id="CM001222">
    <property type="protein sequence ID" value="KEH26276.1"/>
    <property type="molecule type" value="Genomic_DNA"/>
</dbReference>
<feature type="region of interest" description="Disordered" evidence="1">
    <location>
        <begin position="330"/>
        <end position="360"/>
    </location>
</feature>